<name>A0ABR4K6G7_9EURO</name>
<reference evidence="2 3" key="1">
    <citation type="submission" date="2024-07" db="EMBL/GenBank/DDBJ databases">
        <title>Section-level genome sequencing and comparative genomics of Aspergillus sections Usti and Cavernicolus.</title>
        <authorList>
            <consortium name="Lawrence Berkeley National Laboratory"/>
            <person name="Nybo J.L."/>
            <person name="Vesth T.C."/>
            <person name="Theobald S."/>
            <person name="Frisvad J.C."/>
            <person name="Larsen T.O."/>
            <person name="Kjaerboelling I."/>
            <person name="Rothschild-Mancinelli K."/>
            <person name="Lyhne E.K."/>
            <person name="Kogle M.E."/>
            <person name="Barry K."/>
            <person name="Clum A."/>
            <person name="Na H."/>
            <person name="Ledsgaard L."/>
            <person name="Lin J."/>
            <person name="Lipzen A."/>
            <person name="Kuo A."/>
            <person name="Riley R."/>
            <person name="Mondo S."/>
            <person name="LaButti K."/>
            <person name="Haridas S."/>
            <person name="Pangalinan J."/>
            <person name="Salamov A.A."/>
            <person name="Simmons B.A."/>
            <person name="Magnuson J.K."/>
            <person name="Chen J."/>
            <person name="Drula E."/>
            <person name="Henrissat B."/>
            <person name="Wiebenga A."/>
            <person name="Lubbers R.J."/>
            <person name="Gomes A.C."/>
            <person name="Macurrencykelacurrency M.R."/>
            <person name="Stajich J."/>
            <person name="Grigoriev I.V."/>
            <person name="Mortensen U.H."/>
            <person name="De vries R.P."/>
            <person name="Baker S.E."/>
            <person name="Andersen M.R."/>
        </authorList>
    </citation>
    <scope>NUCLEOTIDE SEQUENCE [LARGE SCALE GENOMIC DNA]</scope>
    <source>
        <strain evidence="2 3">CBS 756.74</strain>
    </source>
</reference>
<feature type="region of interest" description="Disordered" evidence="1">
    <location>
        <begin position="56"/>
        <end position="81"/>
    </location>
</feature>
<evidence type="ECO:0000313" key="2">
    <source>
        <dbReference type="EMBL" id="KAL2846808.1"/>
    </source>
</evidence>
<feature type="compositionally biased region" description="Low complexity" evidence="1">
    <location>
        <begin position="121"/>
        <end position="136"/>
    </location>
</feature>
<evidence type="ECO:0000256" key="1">
    <source>
        <dbReference type="SAM" id="MobiDB-lite"/>
    </source>
</evidence>
<dbReference type="EMBL" id="JBFXLR010000031">
    <property type="protein sequence ID" value="KAL2846808.1"/>
    <property type="molecule type" value="Genomic_DNA"/>
</dbReference>
<organism evidence="2 3">
    <name type="scientific">Aspergillus pseudodeflectus</name>
    <dbReference type="NCBI Taxonomy" id="176178"/>
    <lineage>
        <taxon>Eukaryota</taxon>
        <taxon>Fungi</taxon>
        <taxon>Dikarya</taxon>
        <taxon>Ascomycota</taxon>
        <taxon>Pezizomycotina</taxon>
        <taxon>Eurotiomycetes</taxon>
        <taxon>Eurotiomycetidae</taxon>
        <taxon>Eurotiales</taxon>
        <taxon>Aspergillaceae</taxon>
        <taxon>Aspergillus</taxon>
        <taxon>Aspergillus subgen. Nidulantes</taxon>
    </lineage>
</organism>
<dbReference type="RefSeq" id="XP_070897392.1">
    <property type="nucleotide sequence ID" value="XM_071046110.1"/>
</dbReference>
<feature type="region of interest" description="Disordered" evidence="1">
    <location>
        <begin position="100"/>
        <end position="154"/>
    </location>
</feature>
<dbReference type="Proteomes" id="UP001610444">
    <property type="component" value="Unassembled WGS sequence"/>
</dbReference>
<proteinExistence type="predicted"/>
<feature type="compositionally biased region" description="Polar residues" evidence="1">
    <location>
        <begin position="68"/>
        <end position="81"/>
    </location>
</feature>
<keyword evidence="3" id="KW-1185">Reference proteome</keyword>
<feature type="compositionally biased region" description="Low complexity" evidence="1">
    <location>
        <begin position="56"/>
        <end position="67"/>
    </location>
</feature>
<dbReference type="GeneID" id="98161274"/>
<sequence>MQRMDKSEILVHISAPSGVVDDACYRAQVEAILNFQSHSRELITLRADETPSHLASSLLHSSASPHLDTNNGPVSVIPDSQPQQPEFIAESLHLTPFLLSKRPRLGSPPRSLRGEIQRPETAATASTATASHNTTTQDEHEDDESKQSTLPPEKLEQKQWLDLSSLPLEIKPPPPPIASSPFITHITPTLEMLTKRLKSPRSYNPTNQTRDLDNLERGYWCLRINITSNGPEKPTAPNPISWDTTFFLNFWTFLSDFIAKEGRAGWGVWCIAEDETPSSRTPVPQETPEGEASQLLGTPRTTQQLAVKVYAWGEIACHIYLLLFLASERRIRKMGAQWRDARDIVVIQMP</sequence>
<gene>
    <name evidence="2" type="ORF">BJX68DRAFT_268522</name>
</gene>
<protein>
    <submittedName>
        <fullName evidence="2">Uncharacterized protein</fullName>
    </submittedName>
</protein>
<comment type="caution">
    <text evidence="2">The sequence shown here is derived from an EMBL/GenBank/DDBJ whole genome shotgun (WGS) entry which is preliminary data.</text>
</comment>
<evidence type="ECO:0000313" key="3">
    <source>
        <dbReference type="Proteomes" id="UP001610444"/>
    </source>
</evidence>
<feature type="region of interest" description="Disordered" evidence="1">
    <location>
        <begin position="276"/>
        <end position="297"/>
    </location>
</feature>
<accession>A0ABR4K6G7</accession>